<evidence type="ECO:0000313" key="2">
    <source>
        <dbReference type="Proteomes" id="UP000644660"/>
    </source>
</evidence>
<name>A0A8H2ZH22_9SACH</name>
<protein>
    <submittedName>
        <fullName evidence="1">Uncharacterized protein</fullName>
    </submittedName>
</protein>
<dbReference type="GeneID" id="64857292"/>
<comment type="caution">
    <text evidence="1">The sequence shown here is derived from an EMBL/GenBank/DDBJ whole genome shotgun (WGS) entry which is preliminary data.</text>
</comment>
<sequence>MFRRLEIGMPDSILKKMLLSLMILVLLTTVGSSYLLIPEIFEVLESDDQMCETDKYLKGHRLNNFVFTKFTGVRVFKVFTVTSQPFNIEKSVQLVYCEDGKKVYQKRIIQEDKKSNDIYWKESFPIQSGDKMSFFKLSRRDGYINHDKTYVLPGSVIGGLFQCYDSNCTTTSSRPLLPVYSYTHKKMWTETIRGHSLTNWTIHKYIPLVSTSNDNINSKQQLKYLLSDKKRHRAPKKYVQDLFEKG</sequence>
<proteinExistence type="predicted"/>
<organism evidence="1 2">
    <name type="scientific">Maudiozyma barnettii</name>
    <dbReference type="NCBI Taxonomy" id="61262"/>
    <lineage>
        <taxon>Eukaryota</taxon>
        <taxon>Fungi</taxon>
        <taxon>Dikarya</taxon>
        <taxon>Ascomycota</taxon>
        <taxon>Saccharomycotina</taxon>
        <taxon>Saccharomycetes</taxon>
        <taxon>Saccharomycetales</taxon>
        <taxon>Saccharomycetaceae</taxon>
        <taxon>Maudiozyma</taxon>
    </lineage>
</organism>
<dbReference type="OrthoDB" id="4024574at2759"/>
<reference evidence="1 2" key="1">
    <citation type="submission" date="2020-05" db="EMBL/GenBank/DDBJ databases">
        <authorList>
            <person name="Casaregola S."/>
            <person name="Devillers H."/>
            <person name="Grondin C."/>
        </authorList>
    </citation>
    <scope>NUCLEOTIDE SEQUENCE [LARGE SCALE GENOMIC DNA]</scope>
    <source>
        <strain evidence="1 2">CLIB 1767</strain>
    </source>
</reference>
<dbReference type="EMBL" id="CAEFZW010000004">
    <property type="protein sequence ID" value="CAB4254303.1"/>
    <property type="molecule type" value="Genomic_DNA"/>
</dbReference>
<evidence type="ECO:0000313" key="1">
    <source>
        <dbReference type="EMBL" id="CAB4254303.1"/>
    </source>
</evidence>
<dbReference type="RefSeq" id="XP_041406147.1">
    <property type="nucleotide sequence ID" value="XM_041550213.1"/>
</dbReference>
<keyword evidence="2" id="KW-1185">Reference proteome</keyword>
<dbReference type="AlphaFoldDB" id="A0A8H2ZH22"/>
<dbReference type="Proteomes" id="UP000644660">
    <property type="component" value="Unassembled WGS sequence"/>
</dbReference>
<gene>
    <name evidence="1" type="ORF">KABA2_04S03190</name>
</gene>
<accession>A0A8H2ZH22</accession>